<dbReference type="EMBL" id="CAAALY010244135">
    <property type="protein sequence ID" value="VEL32400.1"/>
    <property type="molecule type" value="Genomic_DNA"/>
</dbReference>
<name>A0A3S5CSA6_9PLAT</name>
<evidence type="ECO:0000256" key="1">
    <source>
        <dbReference type="SAM" id="MobiDB-lite"/>
    </source>
</evidence>
<accession>A0A3S5CSA6</accession>
<keyword evidence="3" id="KW-1185">Reference proteome</keyword>
<organism evidence="2 3">
    <name type="scientific">Protopolystoma xenopodis</name>
    <dbReference type="NCBI Taxonomy" id="117903"/>
    <lineage>
        <taxon>Eukaryota</taxon>
        <taxon>Metazoa</taxon>
        <taxon>Spiralia</taxon>
        <taxon>Lophotrochozoa</taxon>
        <taxon>Platyhelminthes</taxon>
        <taxon>Monogenea</taxon>
        <taxon>Polyopisthocotylea</taxon>
        <taxon>Polystomatidea</taxon>
        <taxon>Polystomatidae</taxon>
        <taxon>Protopolystoma</taxon>
    </lineage>
</organism>
<sequence>MLNKNTLNLEAFYESRRSYRRMLLKGQAIIHADGGTTTIETKVFDRAFFDSTALLRASRLLLASETPSGVKSQVEPMNHSQEANTKLSLTSSNSCPICQMGSIYLPLAMRRHLLYTHPGHICLYCLRLFRRPSCLPSHLNAVHRHLLRRYRCPRSCGRRFAGLISLHHHISCDPLCTPLSLNILGAAHHNIRFTRCRAALPISEAGLDISNNSCGYSSSSSSSSSLSSSSSSTSPRSGKTTSADIRDKTLCLQNQHSYKISNTHKRRQIRGLANSDEERSISSFRSQSNDLANSSICLDGEVEGESNKHLGNLSEQDRYSTKDSILLGTF</sequence>
<gene>
    <name evidence="2" type="ORF">PXEA_LOCUS25840</name>
</gene>
<feature type="compositionally biased region" description="Low complexity" evidence="1">
    <location>
        <begin position="219"/>
        <end position="234"/>
    </location>
</feature>
<evidence type="ECO:0000313" key="2">
    <source>
        <dbReference type="EMBL" id="VEL32400.1"/>
    </source>
</evidence>
<evidence type="ECO:0008006" key="4">
    <source>
        <dbReference type="Google" id="ProtNLM"/>
    </source>
</evidence>
<evidence type="ECO:0000313" key="3">
    <source>
        <dbReference type="Proteomes" id="UP000784294"/>
    </source>
</evidence>
<protein>
    <recommendedName>
        <fullName evidence="4">C2H2-type domain-containing protein</fullName>
    </recommendedName>
</protein>
<dbReference type="Proteomes" id="UP000784294">
    <property type="component" value="Unassembled WGS sequence"/>
</dbReference>
<proteinExistence type="predicted"/>
<reference evidence="2" key="1">
    <citation type="submission" date="2018-11" db="EMBL/GenBank/DDBJ databases">
        <authorList>
            <consortium name="Pathogen Informatics"/>
        </authorList>
    </citation>
    <scope>NUCLEOTIDE SEQUENCE</scope>
</reference>
<comment type="caution">
    <text evidence="2">The sequence shown here is derived from an EMBL/GenBank/DDBJ whole genome shotgun (WGS) entry which is preliminary data.</text>
</comment>
<feature type="region of interest" description="Disordered" evidence="1">
    <location>
        <begin position="219"/>
        <end position="245"/>
    </location>
</feature>
<dbReference type="AlphaFoldDB" id="A0A3S5CSA6"/>